<evidence type="ECO:0000313" key="2">
    <source>
        <dbReference type="EMBL" id="EDW56069.1"/>
    </source>
</evidence>
<dbReference type="AlphaFoldDB" id="B4I6X1"/>
<dbReference type="EMBL" id="CH480823">
    <property type="protein sequence ID" value="EDW56069.1"/>
    <property type="molecule type" value="Genomic_DNA"/>
</dbReference>
<evidence type="ECO:0000256" key="1">
    <source>
        <dbReference type="SAM" id="MobiDB-lite"/>
    </source>
</evidence>
<gene>
    <name evidence="2" type="primary">Dsec\GM22916</name>
    <name evidence="2" type="ORF">Dsec_GM22916</name>
</gene>
<feature type="compositionally biased region" description="Polar residues" evidence="1">
    <location>
        <begin position="69"/>
        <end position="85"/>
    </location>
</feature>
<keyword evidence="3" id="KW-1185">Reference proteome</keyword>
<evidence type="ECO:0000313" key="3">
    <source>
        <dbReference type="Proteomes" id="UP000001292"/>
    </source>
</evidence>
<dbReference type="STRING" id="7238.B4I6X1"/>
<dbReference type="Proteomes" id="UP000001292">
    <property type="component" value="Unassembled WGS sequence"/>
</dbReference>
<feature type="compositionally biased region" description="Low complexity" evidence="1">
    <location>
        <begin position="34"/>
        <end position="44"/>
    </location>
</feature>
<proteinExistence type="predicted"/>
<accession>B4I6X1</accession>
<reference evidence="2 3" key="1">
    <citation type="journal article" date="2007" name="Nature">
        <title>Evolution of genes and genomes on the Drosophila phylogeny.</title>
        <authorList>
            <consortium name="Drosophila 12 Genomes Consortium"/>
            <person name="Clark A.G."/>
            <person name="Eisen M.B."/>
            <person name="Smith D.R."/>
            <person name="Bergman C.M."/>
            <person name="Oliver B."/>
            <person name="Markow T.A."/>
            <person name="Kaufman T.C."/>
            <person name="Kellis M."/>
            <person name="Gelbart W."/>
            <person name="Iyer V.N."/>
            <person name="Pollard D.A."/>
            <person name="Sackton T.B."/>
            <person name="Larracuente A.M."/>
            <person name="Singh N.D."/>
            <person name="Abad J.P."/>
            <person name="Abt D.N."/>
            <person name="Adryan B."/>
            <person name="Aguade M."/>
            <person name="Akashi H."/>
            <person name="Anderson W.W."/>
            <person name="Aquadro C.F."/>
            <person name="Ardell D.H."/>
            <person name="Arguello R."/>
            <person name="Artieri C.G."/>
            <person name="Barbash D.A."/>
            <person name="Barker D."/>
            <person name="Barsanti P."/>
            <person name="Batterham P."/>
            <person name="Batzoglou S."/>
            <person name="Begun D."/>
            <person name="Bhutkar A."/>
            <person name="Blanco E."/>
            <person name="Bosak S.A."/>
            <person name="Bradley R.K."/>
            <person name="Brand A.D."/>
            <person name="Brent M.R."/>
            <person name="Brooks A.N."/>
            <person name="Brown R.H."/>
            <person name="Butlin R.K."/>
            <person name="Caggese C."/>
            <person name="Calvi B.R."/>
            <person name="Bernardo de Carvalho A."/>
            <person name="Caspi A."/>
            <person name="Castrezana S."/>
            <person name="Celniker S.E."/>
            <person name="Chang J.L."/>
            <person name="Chapple C."/>
            <person name="Chatterji S."/>
            <person name="Chinwalla A."/>
            <person name="Civetta A."/>
            <person name="Clifton S.W."/>
            <person name="Comeron J.M."/>
            <person name="Costello J.C."/>
            <person name="Coyne J.A."/>
            <person name="Daub J."/>
            <person name="David R.G."/>
            <person name="Delcher A.L."/>
            <person name="Delehaunty K."/>
            <person name="Do C.B."/>
            <person name="Ebling H."/>
            <person name="Edwards K."/>
            <person name="Eickbush T."/>
            <person name="Evans J.D."/>
            <person name="Filipski A."/>
            <person name="Findeiss S."/>
            <person name="Freyhult E."/>
            <person name="Fulton L."/>
            <person name="Fulton R."/>
            <person name="Garcia A.C."/>
            <person name="Gardiner A."/>
            <person name="Garfield D.A."/>
            <person name="Garvin B.E."/>
            <person name="Gibson G."/>
            <person name="Gilbert D."/>
            <person name="Gnerre S."/>
            <person name="Godfrey J."/>
            <person name="Good R."/>
            <person name="Gotea V."/>
            <person name="Gravely B."/>
            <person name="Greenberg A.J."/>
            <person name="Griffiths-Jones S."/>
            <person name="Gross S."/>
            <person name="Guigo R."/>
            <person name="Gustafson E.A."/>
            <person name="Haerty W."/>
            <person name="Hahn M.W."/>
            <person name="Halligan D.L."/>
            <person name="Halpern A.L."/>
            <person name="Halter G.M."/>
            <person name="Han M.V."/>
            <person name="Heger A."/>
            <person name="Hillier L."/>
            <person name="Hinrichs A.S."/>
            <person name="Holmes I."/>
            <person name="Hoskins R.A."/>
            <person name="Hubisz M.J."/>
            <person name="Hultmark D."/>
            <person name="Huntley M.A."/>
            <person name="Jaffe D.B."/>
            <person name="Jagadeeshan S."/>
            <person name="Jeck W.R."/>
            <person name="Johnson J."/>
            <person name="Jones C.D."/>
            <person name="Jordan W.C."/>
            <person name="Karpen G.H."/>
            <person name="Kataoka E."/>
            <person name="Keightley P.D."/>
            <person name="Kheradpour P."/>
            <person name="Kirkness E.F."/>
            <person name="Koerich L.B."/>
            <person name="Kristiansen K."/>
            <person name="Kudrna D."/>
            <person name="Kulathinal R.J."/>
            <person name="Kumar S."/>
            <person name="Kwok R."/>
            <person name="Lander E."/>
            <person name="Langley C.H."/>
            <person name="Lapoint R."/>
            <person name="Lazzaro B.P."/>
            <person name="Lee S.J."/>
            <person name="Levesque L."/>
            <person name="Li R."/>
            <person name="Lin C.F."/>
            <person name="Lin M.F."/>
            <person name="Lindblad-Toh K."/>
            <person name="Llopart A."/>
            <person name="Long M."/>
            <person name="Low L."/>
            <person name="Lozovsky E."/>
            <person name="Lu J."/>
            <person name="Luo M."/>
            <person name="Machado C.A."/>
            <person name="Makalowski W."/>
            <person name="Marzo M."/>
            <person name="Matsuda M."/>
            <person name="Matzkin L."/>
            <person name="McAllister B."/>
            <person name="McBride C.S."/>
            <person name="McKernan B."/>
            <person name="McKernan K."/>
            <person name="Mendez-Lago M."/>
            <person name="Minx P."/>
            <person name="Mollenhauer M.U."/>
            <person name="Montooth K."/>
            <person name="Mount S.M."/>
            <person name="Mu X."/>
            <person name="Myers E."/>
            <person name="Negre B."/>
            <person name="Newfeld S."/>
            <person name="Nielsen R."/>
            <person name="Noor M.A."/>
            <person name="O'Grady P."/>
            <person name="Pachter L."/>
            <person name="Papaceit M."/>
            <person name="Parisi M.J."/>
            <person name="Parisi M."/>
            <person name="Parts L."/>
            <person name="Pedersen J.S."/>
            <person name="Pesole G."/>
            <person name="Phillippy A.M."/>
            <person name="Ponting C.P."/>
            <person name="Pop M."/>
            <person name="Porcelli D."/>
            <person name="Powell J.R."/>
            <person name="Prohaska S."/>
            <person name="Pruitt K."/>
            <person name="Puig M."/>
            <person name="Quesneville H."/>
            <person name="Ram K.R."/>
            <person name="Rand D."/>
            <person name="Rasmussen M.D."/>
            <person name="Reed L.K."/>
            <person name="Reenan R."/>
            <person name="Reily A."/>
            <person name="Remington K.A."/>
            <person name="Rieger T.T."/>
            <person name="Ritchie M.G."/>
            <person name="Robin C."/>
            <person name="Rogers Y.H."/>
            <person name="Rohde C."/>
            <person name="Rozas J."/>
            <person name="Rubenfield M.J."/>
            <person name="Ruiz A."/>
            <person name="Russo S."/>
            <person name="Salzberg S.L."/>
            <person name="Sanchez-Gracia A."/>
            <person name="Saranga D.J."/>
            <person name="Sato H."/>
            <person name="Schaeffer S.W."/>
            <person name="Schatz M.C."/>
            <person name="Schlenke T."/>
            <person name="Schwartz R."/>
            <person name="Segarra C."/>
            <person name="Singh R.S."/>
            <person name="Sirot L."/>
            <person name="Sirota M."/>
            <person name="Sisneros N.B."/>
            <person name="Smith C.D."/>
            <person name="Smith T.F."/>
            <person name="Spieth J."/>
            <person name="Stage D.E."/>
            <person name="Stark A."/>
            <person name="Stephan W."/>
            <person name="Strausberg R.L."/>
            <person name="Strempel S."/>
            <person name="Sturgill D."/>
            <person name="Sutton G."/>
            <person name="Sutton G.G."/>
            <person name="Tao W."/>
            <person name="Teichmann S."/>
            <person name="Tobari Y.N."/>
            <person name="Tomimura Y."/>
            <person name="Tsolas J.M."/>
            <person name="Valente V.L."/>
            <person name="Venter E."/>
            <person name="Venter J.C."/>
            <person name="Vicario S."/>
            <person name="Vieira F.G."/>
            <person name="Vilella A.J."/>
            <person name="Villasante A."/>
            <person name="Walenz B."/>
            <person name="Wang J."/>
            <person name="Wasserman M."/>
            <person name="Watts T."/>
            <person name="Wilson D."/>
            <person name="Wilson R.K."/>
            <person name="Wing R.A."/>
            <person name="Wolfner M.F."/>
            <person name="Wong A."/>
            <person name="Wong G.K."/>
            <person name="Wu C.I."/>
            <person name="Wu G."/>
            <person name="Yamamoto D."/>
            <person name="Yang H.P."/>
            <person name="Yang S.P."/>
            <person name="Yorke J.A."/>
            <person name="Yoshida K."/>
            <person name="Zdobnov E."/>
            <person name="Zhang P."/>
            <person name="Zhang Y."/>
            <person name="Zimin A.V."/>
            <person name="Baldwin J."/>
            <person name="Abdouelleil A."/>
            <person name="Abdulkadir J."/>
            <person name="Abebe A."/>
            <person name="Abera B."/>
            <person name="Abreu J."/>
            <person name="Acer S.C."/>
            <person name="Aftuck L."/>
            <person name="Alexander A."/>
            <person name="An P."/>
            <person name="Anderson E."/>
            <person name="Anderson S."/>
            <person name="Arachi H."/>
            <person name="Azer M."/>
            <person name="Bachantsang P."/>
            <person name="Barry A."/>
            <person name="Bayul T."/>
            <person name="Berlin A."/>
            <person name="Bessette D."/>
            <person name="Bloom T."/>
            <person name="Blye J."/>
            <person name="Boguslavskiy L."/>
            <person name="Bonnet C."/>
            <person name="Boukhgalter B."/>
            <person name="Bourzgui I."/>
            <person name="Brown A."/>
            <person name="Cahill P."/>
            <person name="Channer S."/>
            <person name="Cheshatsang Y."/>
            <person name="Chuda L."/>
            <person name="Citroen M."/>
            <person name="Collymore A."/>
            <person name="Cooke P."/>
            <person name="Costello M."/>
            <person name="D'Aco K."/>
            <person name="Daza R."/>
            <person name="De Haan G."/>
            <person name="DeGray S."/>
            <person name="DeMaso C."/>
            <person name="Dhargay N."/>
            <person name="Dooley K."/>
            <person name="Dooley E."/>
            <person name="Doricent M."/>
            <person name="Dorje P."/>
            <person name="Dorjee K."/>
            <person name="Dupes A."/>
            <person name="Elong R."/>
            <person name="Falk J."/>
            <person name="Farina A."/>
            <person name="Faro S."/>
            <person name="Ferguson D."/>
            <person name="Fisher S."/>
            <person name="Foley C.D."/>
            <person name="Franke A."/>
            <person name="Friedrich D."/>
            <person name="Gadbois L."/>
            <person name="Gearin G."/>
            <person name="Gearin C.R."/>
            <person name="Giannoukos G."/>
            <person name="Goode T."/>
            <person name="Graham J."/>
            <person name="Grandbois E."/>
            <person name="Grewal S."/>
            <person name="Gyaltsen K."/>
            <person name="Hafez N."/>
            <person name="Hagos B."/>
            <person name="Hall J."/>
            <person name="Henson C."/>
            <person name="Hollinger A."/>
            <person name="Honan T."/>
            <person name="Huard M.D."/>
            <person name="Hughes L."/>
            <person name="Hurhula B."/>
            <person name="Husby M.E."/>
            <person name="Kamat A."/>
            <person name="Kanga B."/>
            <person name="Kashin S."/>
            <person name="Khazanovich D."/>
            <person name="Kisner P."/>
            <person name="Lance K."/>
            <person name="Lara M."/>
            <person name="Lee W."/>
            <person name="Lennon N."/>
            <person name="Letendre F."/>
            <person name="LeVine R."/>
            <person name="Lipovsky A."/>
            <person name="Liu X."/>
            <person name="Liu J."/>
            <person name="Liu S."/>
            <person name="Lokyitsang T."/>
            <person name="Lokyitsang Y."/>
            <person name="Lubonja R."/>
            <person name="Lui A."/>
            <person name="MacDonald P."/>
            <person name="Magnisalis V."/>
            <person name="Maru K."/>
            <person name="Matthews C."/>
            <person name="McCusker W."/>
            <person name="McDonough S."/>
            <person name="Mehta T."/>
            <person name="Meldrim J."/>
            <person name="Meneus L."/>
            <person name="Mihai O."/>
            <person name="Mihalev A."/>
            <person name="Mihova T."/>
            <person name="Mittelman R."/>
            <person name="Mlenga V."/>
            <person name="Montmayeur A."/>
            <person name="Mulrain L."/>
            <person name="Navidi A."/>
            <person name="Naylor J."/>
            <person name="Negash T."/>
            <person name="Nguyen T."/>
            <person name="Nguyen N."/>
            <person name="Nicol R."/>
            <person name="Norbu C."/>
            <person name="Norbu N."/>
            <person name="Novod N."/>
            <person name="O'Neill B."/>
            <person name="Osman S."/>
            <person name="Markiewicz E."/>
            <person name="Oyono O.L."/>
            <person name="Patti C."/>
            <person name="Phunkhang P."/>
            <person name="Pierre F."/>
            <person name="Priest M."/>
            <person name="Raghuraman S."/>
            <person name="Rege F."/>
            <person name="Reyes R."/>
            <person name="Rise C."/>
            <person name="Rogov P."/>
            <person name="Ross K."/>
            <person name="Ryan E."/>
            <person name="Settipalli S."/>
            <person name="Shea T."/>
            <person name="Sherpa N."/>
            <person name="Shi L."/>
            <person name="Shih D."/>
            <person name="Sparrow T."/>
            <person name="Spaulding J."/>
            <person name="Stalker J."/>
            <person name="Stange-Thomann N."/>
            <person name="Stavropoulos S."/>
            <person name="Stone C."/>
            <person name="Strader C."/>
            <person name="Tesfaye S."/>
            <person name="Thomson T."/>
            <person name="Thoulutsang Y."/>
            <person name="Thoulutsang D."/>
            <person name="Topham K."/>
            <person name="Topping I."/>
            <person name="Tsamla T."/>
            <person name="Vassiliev H."/>
            <person name="Vo A."/>
            <person name="Wangchuk T."/>
            <person name="Wangdi T."/>
            <person name="Weiand M."/>
            <person name="Wilkinson J."/>
            <person name="Wilson A."/>
            <person name="Yadav S."/>
            <person name="Young G."/>
            <person name="Yu Q."/>
            <person name="Zembek L."/>
            <person name="Zhong D."/>
            <person name="Zimmer A."/>
            <person name="Zwirko Z."/>
            <person name="Jaffe D.B."/>
            <person name="Alvarez P."/>
            <person name="Brockman W."/>
            <person name="Butler J."/>
            <person name="Chin C."/>
            <person name="Gnerre S."/>
            <person name="Grabherr M."/>
            <person name="Kleber M."/>
            <person name="Mauceli E."/>
            <person name="MacCallum I."/>
        </authorList>
    </citation>
    <scope>NUCLEOTIDE SEQUENCE [LARGE SCALE GENOMIC DNA]</scope>
    <source>
        <strain evidence="3">Rob3c / Tucson 14021-0248.25</strain>
    </source>
</reference>
<dbReference type="HOGENOM" id="CLU_2515074_0_0_1"/>
<name>B4I6X1_DROSE</name>
<feature type="region of interest" description="Disordered" evidence="1">
    <location>
        <begin position="1"/>
        <end position="85"/>
    </location>
</feature>
<sequence length="85" mass="8945">MEPPGGVRPDRDRQLVLRNQSAAPRARGRIRTSPGPGARAQPAAHRPRPSCPWCPASQPVESSAAAVLQTMQQLSPSAGGNNNAQ</sequence>
<protein>
    <submittedName>
        <fullName evidence="2">GM22916</fullName>
    </submittedName>
</protein>
<organism evidence="3">
    <name type="scientific">Drosophila sechellia</name>
    <name type="common">Fruit fly</name>
    <dbReference type="NCBI Taxonomy" id="7238"/>
    <lineage>
        <taxon>Eukaryota</taxon>
        <taxon>Metazoa</taxon>
        <taxon>Ecdysozoa</taxon>
        <taxon>Arthropoda</taxon>
        <taxon>Hexapoda</taxon>
        <taxon>Insecta</taxon>
        <taxon>Pterygota</taxon>
        <taxon>Neoptera</taxon>
        <taxon>Endopterygota</taxon>
        <taxon>Diptera</taxon>
        <taxon>Brachycera</taxon>
        <taxon>Muscomorpha</taxon>
        <taxon>Ephydroidea</taxon>
        <taxon>Drosophilidae</taxon>
        <taxon>Drosophila</taxon>
        <taxon>Sophophora</taxon>
    </lineage>
</organism>